<gene>
    <name evidence="2" type="ORF">M413DRAFT_32288</name>
</gene>
<protein>
    <submittedName>
        <fullName evidence="2">Uncharacterized protein</fullName>
    </submittedName>
</protein>
<organism evidence="2 3">
    <name type="scientific">Hebeloma cylindrosporum</name>
    <dbReference type="NCBI Taxonomy" id="76867"/>
    <lineage>
        <taxon>Eukaryota</taxon>
        <taxon>Fungi</taxon>
        <taxon>Dikarya</taxon>
        <taxon>Basidiomycota</taxon>
        <taxon>Agaricomycotina</taxon>
        <taxon>Agaricomycetes</taxon>
        <taxon>Agaricomycetidae</taxon>
        <taxon>Agaricales</taxon>
        <taxon>Agaricineae</taxon>
        <taxon>Hymenogastraceae</taxon>
        <taxon>Hebeloma</taxon>
    </lineage>
</organism>
<name>A0A0C3BWG4_HEBCY</name>
<keyword evidence="3" id="KW-1185">Reference proteome</keyword>
<dbReference type="AlphaFoldDB" id="A0A0C3BWG4"/>
<reference evidence="3" key="2">
    <citation type="submission" date="2015-01" db="EMBL/GenBank/DDBJ databases">
        <title>Evolutionary Origins and Diversification of the Mycorrhizal Mutualists.</title>
        <authorList>
            <consortium name="DOE Joint Genome Institute"/>
            <consortium name="Mycorrhizal Genomics Consortium"/>
            <person name="Kohler A."/>
            <person name="Kuo A."/>
            <person name="Nagy L.G."/>
            <person name="Floudas D."/>
            <person name="Copeland A."/>
            <person name="Barry K.W."/>
            <person name="Cichocki N."/>
            <person name="Veneault-Fourrey C."/>
            <person name="LaButti K."/>
            <person name="Lindquist E.A."/>
            <person name="Lipzen A."/>
            <person name="Lundell T."/>
            <person name="Morin E."/>
            <person name="Murat C."/>
            <person name="Riley R."/>
            <person name="Ohm R."/>
            <person name="Sun H."/>
            <person name="Tunlid A."/>
            <person name="Henrissat B."/>
            <person name="Grigoriev I.V."/>
            <person name="Hibbett D.S."/>
            <person name="Martin F."/>
        </authorList>
    </citation>
    <scope>NUCLEOTIDE SEQUENCE [LARGE SCALE GENOMIC DNA]</scope>
    <source>
        <strain evidence="3">h7</strain>
    </source>
</reference>
<dbReference type="Proteomes" id="UP000053424">
    <property type="component" value="Unassembled WGS sequence"/>
</dbReference>
<evidence type="ECO:0000256" key="1">
    <source>
        <dbReference type="SAM" id="MobiDB-lite"/>
    </source>
</evidence>
<sequence>MQLPRYKTAPVALSTSHREGRLTEASFGIQATPVATSHHEHPTSQAATAASFFQEGVPCSINQTDDRHPVANEAPVAQENLMENPHSTTEGQSAEGIAPTQPPEAPFNPVAPSPSADTFSTETKLAWPSIEESSYIALTCNDDITSENHLEHYNVMSPVVQEVRHPTSGFQLSPPAATFQQGQSASQTTTAAPLCQAIPSLNPKEDPHSTTATTSSEITPLANIFSTEAFQPPPPVATSPMEGRYSTTAATSAEIAPAVNIFSTEAKSVWPFIEGSSYNAPPRNEQ</sequence>
<accession>A0A0C3BWG4</accession>
<feature type="region of interest" description="Disordered" evidence="1">
    <location>
        <begin position="1"/>
        <end position="23"/>
    </location>
</feature>
<reference evidence="2 3" key="1">
    <citation type="submission" date="2014-04" db="EMBL/GenBank/DDBJ databases">
        <authorList>
            <consortium name="DOE Joint Genome Institute"/>
            <person name="Kuo A."/>
            <person name="Gay G."/>
            <person name="Dore J."/>
            <person name="Kohler A."/>
            <person name="Nagy L.G."/>
            <person name="Floudas D."/>
            <person name="Copeland A."/>
            <person name="Barry K.W."/>
            <person name="Cichocki N."/>
            <person name="Veneault-Fourrey C."/>
            <person name="LaButti K."/>
            <person name="Lindquist E.A."/>
            <person name="Lipzen A."/>
            <person name="Lundell T."/>
            <person name="Morin E."/>
            <person name="Murat C."/>
            <person name="Sun H."/>
            <person name="Tunlid A."/>
            <person name="Henrissat B."/>
            <person name="Grigoriev I.V."/>
            <person name="Hibbett D.S."/>
            <person name="Martin F."/>
            <person name="Nordberg H.P."/>
            <person name="Cantor M.N."/>
            <person name="Hua S.X."/>
        </authorList>
    </citation>
    <scope>NUCLEOTIDE SEQUENCE [LARGE SCALE GENOMIC DNA]</scope>
    <source>
        <strain evidence="3">h7</strain>
    </source>
</reference>
<feature type="region of interest" description="Disordered" evidence="1">
    <location>
        <begin position="84"/>
        <end position="103"/>
    </location>
</feature>
<evidence type="ECO:0000313" key="2">
    <source>
        <dbReference type="EMBL" id="KIM35731.1"/>
    </source>
</evidence>
<dbReference type="EMBL" id="KN831815">
    <property type="protein sequence ID" value="KIM35731.1"/>
    <property type="molecule type" value="Genomic_DNA"/>
</dbReference>
<dbReference type="HOGENOM" id="CLU_973367_0_0_1"/>
<proteinExistence type="predicted"/>
<evidence type="ECO:0000313" key="3">
    <source>
        <dbReference type="Proteomes" id="UP000053424"/>
    </source>
</evidence>